<proteinExistence type="inferred from homology"/>
<evidence type="ECO:0000313" key="7">
    <source>
        <dbReference type="Proteomes" id="UP000292939"/>
    </source>
</evidence>
<keyword evidence="4" id="KW-0233">DNA recombination</keyword>
<name>A0A4P6UK56_9BURK</name>
<protein>
    <submittedName>
        <fullName evidence="6">Site-specific integrase</fullName>
    </submittedName>
</protein>
<dbReference type="EMBL" id="CP031395">
    <property type="protein sequence ID" value="QBK04490.1"/>
    <property type="molecule type" value="Genomic_DNA"/>
</dbReference>
<dbReference type="PANTHER" id="PTHR30629:SF2">
    <property type="entry name" value="PROPHAGE INTEGRASE INTS-RELATED"/>
    <property type="match status" value="1"/>
</dbReference>
<keyword evidence="2" id="KW-0229">DNA integration</keyword>
<dbReference type="GO" id="GO:0006310">
    <property type="term" value="P:DNA recombination"/>
    <property type="evidence" value="ECO:0007669"/>
    <property type="project" value="UniProtKB-KW"/>
</dbReference>
<dbReference type="KEGG" id="hgr:DW355_06550"/>
<dbReference type="SUPFAM" id="SSF56349">
    <property type="entry name" value="DNA breaking-rejoining enzymes"/>
    <property type="match status" value="1"/>
</dbReference>
<keyword evidence="3" id="KW-0238">DNA-binding</keyword>
<dbReference type="InterPro" id="IPR011010">
    <property type="entry name" value="DNA_brk_join_enz"/>
</dbReference>
<dbReference type="PROSITE" id="PS51898">
    <property type="entry name" value="TYR_RECOMBINASE"/>
    <property type="match status" value="1"/>
</dbReference>
<evidence type="ECO:0000256" key="1">
    <source>
        <dbReference type="ARBA" id="ARBA00008857"/>
    </source>
</evidence>
<organism evidence="6 7">
    <name type="scientific">Hylemonella gracilis</name>
    <dbReference type="NCBI Taxonomy" id="80880"/>
    <lineage>
        <taxon>Bacteria</taxon>
        <taxon>Pseudomonadati</taxon>
        <taxon>Pseudomonadota</taxon>
        <taxon>Betaproteobacteria</taxon>
        <taxon>Burkholderiales</taxon>
        <taxon>Comamonadaceae</taxon>
        <taxon>Hylemonella</taxon>
    </lineage>
</organism>
<dbReference type="InterPro" id="IPR050808">
    <property type="entry name" value="Phage_Integrase"/>
</dbReference>
<dbReference type="OrthoDB" id="9775880at2"/>
<dbReference type="Pfam" id="PF13356">
    <property type="entry name" value="Arm-DNA-bind_3"/>
    <property type="match status" value="1"/>
</dbReference>
<dbReference type="InterPro" id="IPR002104">
    <property type="entry name" value="Integrase_catalytic"/>
</dbReference>
<reference evidence="6 7" key="1">
    <citation type="submission" date="2018-07" db="EMBL/GenBank/DDBJ databases">
        <title>Exploring interactions and the metabolic potential of the ultra-small soil bacteria Hylemonella gracilis.</title>
        <authorList>
            <person name="Tyc O."/>
            <person name="Kulkarni P."/>
            <person name="Gawehns F."/>
            <person name="Hundscheid M."/>
            <person name="Zweers H."/>
            <person name="Garbeva P."/>
        </authorList>
    </citation>
    <scope>NUCLEOTIDE SEQUENCE [LARGE SCALE GENOMIC DNA]</scope>
    <source>
        <strain evidence="6 7">NS1</strain>
    </source>
</reference>
<dbReference type="Pfam" id="PF00589">
    <property type="entry name" value="Phage_integrase"/>
    <property type="match status" value="1"/>
</dbReference>
<dbReference type="GO" id="GO:0003677">
    <property type="term" value="F:DNA binding"/>
    <property type="evidence" value="ECO:0007669"/>
    <property type="project" value="UniProtKB-KW"/>
</dbReference>
<evidence type="ECO:0000259" key="5">
    <source>
        <dbReference type="PROSITE" id="PS51898"/>
    </source>
</evidence>
<evidence type="ECO:0000256" key="3">
    <source>
        <dbReference type="ARBA" id="ARBA00023125"/>
    </source>
</evidence>
<feature type="domain" description="Tyr recombinase" evidence="5">
    <location>
        <begin position="237"/>
        <end position="469"/>
    </location>
</feature>
<comment type="similarity">
    <text evidence="1">Belongs to the 'phage' integrase family.</text>
</comment>
<dbReference type="Pfam" id="PF22022">
    <property type="entry name" value="Phage_int_M"/>
    <property type="match status" value="1"/>
</dbReference>
<dbReference type="Gene3D" id="3.30.160.390">
    <property type="entry name" value="Integrase, DNA-binding domain"/>
    <property type="match status" value="1"/>
</dbReference>
<dbReference type="RefSeq" id="WP_131278638.1">
    <property type="nucleotide sequence ID" value="NZ_CP031395.1"/>
</dbReference>
<dbReference type="Gene3D" id="1.10.150.130">
    <property type="match status" value="1"/>
</dbReference>
<dbReference type="Proteomes" id="UP000292939">
    <property type="component" value="Chromosome"/>
</dbReference>
<evidence type="ECO:0000256" key="2">
    <source>
        <dbReference type="ARBA" id="ARBA00022908"/>
    </source>
</evidence>
<dbReference type="PANTHER" id="PTHR30629">
    <property type="entry name" value="PROPHAGE INTEGRASE"/>
    <property type="match status" value="1"/>
</dbReference>
<dbReference type="InterPro" id="IPR053876">
    <property type="entry name" value="Phage_int_M"/>
</dbReference>
<dbReference type="InterPro" id="IPR025166">
    <property type="entry name" value="Integrase_DNA_bind_dom"/>
</dbReference>
<dbReference type="AlphaFoldDB" id="A0A4P6UK56"/>
<evidence type="ECO:0000256" key="4">
    <source>
        <dbReference type="ARBA" id="ARBA00023172"/>
    </source>
</evidence>
<dbReference type="Gene3D" id="1.10.443.10">
    <property type="entry name" value="Intergrase catalytic core"/>
    <property type="match status" value="1"/>
</dbReference>
<dbReference type="InterPro" id="IPR010998">
    <property type="entry name" value="Integrase_recombinase_N"/>
</dbReference>
<dbReference type="GO" id="GO:0015074">
    <property type="term" value="P:DNA integration"/>
    <property type="evidence" value="ECO:0007669"/>
    <property type="project" value="UniProtKB-KW"/>
</dbReference>
<sequence>MTRYPRQGKGRRWTVKELEAVPNDWTGDVLNDGDGLNGEVRAKQDGSLTIAWRYAFKWEGKLKWFYCGTWPDASLEAIRRERDSARELVKTGVNPSDQRKAGRIEAQAKVKAVIDEAERQTVENLPVRAMYEAWLADGVARKGDNADLIREFTKDVLPAIGDMPVRSVTEHHIRELLRAMIKRDACSMADRVCADMVQLFSWAEKRKPWRGLMVDGNPMDLIEFEKLLPPGKKGRKARDRVLDADEIRELQLILKSMEEAYEDAPKGEKHKAQHPLKKETQLALWICLSTACRIGELLKARWEHIDLKKGEWFIPSENAKQVRGGTPDHLVYLSEFTLNQFKALHQLTGRSEWCFPARSAGIGLHSKKPTDTHVCEKSVSKQIGDRQCRFKKRAQLKNRRNDDSLVLSQGGNGAWTPHDLRRTAATMMQMLHVPLEVIDRCQNHVLPGSKVRRHYMHYDYADETRHAWEKLGNHLEQLLT</sequence>
<gene>
    <name evidence="6" type="ORF">DW355_06550</name>
</gene>
<dbReference type="InterPro" id="IPR038488">
    <property type="entry name" value="Integrase_DNA-bd_sf"/>
</dbReference>
<dbReference type="InterPro" id="IPR013762">
    <property type="entry name" value="Integrase-like_cat_sf"/>
</dbReference>
<dbReference type="CDD" id="cd00801">
    <property type="entry name" value="INT_P4_C"/>
    <property type="match status" value="1"/>
</dbReference>
<accession>A0A4P6UK56</accession>
<evidence type="ECO:0000313" key="6">
    <source>
        <dbReference type="EMBL" id="QBK04490.1"/>
    </source>
</evidence>